<keyword evidence="5" id="KW-0677">Repeat</keyword>
<evidence type="ECO:0000256" key="15">
    <source>
        <dbReference type="ARBA" id="ARBA00048766"/>
    </source>
</evidence>
<dbReference type="EMBL" id="BRPB01000014">
    <property type="protein sequence ID" value="GLA47538.1"/>
    <property type="molecule type" value="Genomic_DNA"/>
</dbReference>
<evidence type="ECO:0000259" key="19">
    <source>
        <dbReference type="SMART" id="SM00833"/>
    </source>
</evidence>
<evidence type="ECO:0000256" key="11">
    <source>
        <dbReference type="ARBA" id="ARBA00037312"/>
    </source>
</evidence>
<evidence type="ECO:0000256" key="5">
    <source>
        <dbReference type="ARBA" id="ARBA00022737"/>
    </source>
</evidence>
<feature type="compositionally biased region" description="Basic residues" evidence="17">
    <location>
        <begin position="1019"/>
        <end position="1044"/>
    </location>
</feature>
<evidence type="ECO:0000256" key="7">
    <source>
        <dbReference type="ARBA" id="ARBA00023157"/>
    </source>
</evidence>
<evidence type="ECO:0000256" key="3">
    <source>
        <dbReference type="ARBA" id="ARBA00022525"/>
    </source>
</evidence>
<keyword evidence="8" id="KW-0325">Glycoprotein</keyword>
<dbReference type="CDD" id="cd03112">
    <property type="entry name" value="CobW-like"/>
    <property type="match status" value="1"/>
</dbReference>
<keyword evidence="6 16" id="KW-0378">Hydrolase</keyword>
<evidence type="ECO:0000256" key="16">
    <source>
        <dbReference type="RuleBase" id="RU361169"/>
    </source>
</evidence>
<dbReference type="InterPro" id="IPR012334">
    <property type="entry name" value="Pectin_lyas_fold"/>
</dbReference>
<evidence type="ECO:0000313" key="21">
    <source>
        <dbReference type="Proteomes" id="UP001144191"/>
    </source>
</evidence>
<comment type="catalytic activity">
    <reaction evidence="15">
        <text>[(1-&gt;4)-alpha-D-galacturonosyl](n) + H2O = alpha-D-galacturonate + [(1-&gt;4)-alpha-D-galacturonosyl](n-1)</text>
        <dbReference type="Rhea" id="RHEA:14117"/>
        <dbReference type="Rhea" id="RHEA-COMP:14570"/>
        <dbReference type="Rhea" id="RHEA-COMP:14572"/>
        <dbReference type="ChEBI" id="CHEBI:15377"/>
        <dbReference type="ChEBI" id="CHEBI:58658"/>
        <dbReference type="ChEBI" id="CHEBI:140523"/>
        <dbReference type="EC" id="3.2.1.67"/>
    </reaction>
</comment>
<keyword evidence="10" id="KW-0961">Cell wall biogenesis/degradation</keyword>
<feature type="region of interest" description="Disordered" evidence="17">
    <location>
        <begin position="979"/>
        <end position="1044"/>
    </location>
</feature>
<dbReference type="GO" id="GO:0071555">
    <property type="term" value="P:cell wall organization"/>
    <property type="evidence" value="ECO:0007669"/>
    <property type="project" value="UniProtKB-KW"/>
</dbReference>
<reference evidence="20" key="1">
    <citation type="submission" date="2022-07" db="EMBL/GenBank/DDBJ databases">
        <title>Taxonomy of Aspergillus series Nigri: significant species reduction supported by multi-species coalescent approaches.</title>
        <authorList>
            <person name="Bian C."/>
            <person name="Kusuya Y."/>
            <person name="Sklenar F."/>
            <person name="D'hooge E."/>
            <person name="Yaguchi T."/>
            <person name="Takahashi H."/>
            <person name="Hubka V."/>
        </authorList>
    </citation>
    <scope>NUCLEOTIDE SEQUENCE</scope>
    <source>
        <strain evidence="20">IFM 63604</strain>
    </source>
</reference>
<evidence type="ECO:0000313" key="20">
    <source>
        <dbReference type="EMBL" id="GLA47538.1"/>
    </source>
</evidence>
<dbReference type="GO" id="GO:0004650">
    <property type="term" value="F:polygalacturonase activity"/>
    <property type="evidence" value="ECO:0007669"/>
    <property type="project" value="InterPro"/>
</dbReference>
<dbReference type="EC" id="3.2.1.67" evidence="12"/>
<protein>
    <recommendedName>
        <fullName evidence="12">galacturonan 1,4-alpha-galacturonidase</fullName>
        <ecNumber evidence="12">3.2.1.67</ecNumber>
    </recommendedName>
    <alternativeName>
        <fullName evidence="13">Galacturan 1,4-alpha-galacturonidase B</fullName>
    </alternativeName>
    <alternativeName>
        <fullName evidence="14">Poly(1,4-alpha-D-galacturonide)galacturonohydrolase B</fullName>
    </alternativeName>
</protein>
<proteinExistence type="inferred from homology"/>
<feature type="chain" id="PRO_5040968864" description="galacturonan 1,4-alpha-galacturonidase" evidence="18">
    <location>
        <begin position="16"/>
        <end position="1044"/>
    </location>
</feature>
<keyword evidence="7" id="KW-1015">Disulfide bond</keyword>
<feature type="domain" description="CobW C-terminal" evidence="19">
    <location>
        <begin position="763"/>
        <end position="947"/>
    </location>
</feature>
<evidence type="ECO:0000256" key="1">
    <source>
        <dbReference type="ARBA" id="ARBA00004613"/>
    </source>
</evidence>
<dbReference type="SUPFAM" id="SSF52540">
    <property type="entry name" value="P-loop containing nucleoside triphosphate hydrolases"/>
    <property type="match status" value="1"/>
</dbReference>
<evidence type="ECO:0000256" key="10">
    <source>
        <dbReference type="ARBA" id="ARBA00023316"/>
    </source>
</evidence>
<organism evidence="20 21">
    <name type="scientific">Aspergillus niger</name>
    <dbReference type="NCBI Taxonomy" id="5061"/>
    <lineage>
        <taxon>Eukaryota</taxon>
        <taxon>Fungi</taxon>
        <taxon>Dikarya</taxon>
        <taxon>Ascomycota</taxon>
        <taxon>Pezizomycotina</taxon>
        <taxon>Eurotiomycetes</taxon>
        <taxon>Eurotiomycetidae</taxon>
        <taxon>Eurotiales</taxon>
        <taxon>Aspergillaceae</taxon>
        <taxon>Aspergillus</taxon>
        <taxon>Aspergillus subgen. Circumdati</taxon>
    </lineage>
</organism>
<name>A0A9W5ZWG7_ASPNG</name>
<comment type="function">
    <text evidence="11">Specific in hydrolyzing the terminal glycosidic bond of polygalacturonic acid and oligogalacturonates.</text>
</comment>
<evidence type="ECO:0000256" key="14">
    <source>
        <dbReference type="ARBA" id="ARBA00042261"/>
    </source>
</evidence>
<evidence type="ECO:0000256" key="13">
    <source>
        <dbReference type="ARBA" id="ARBA00041473"/>
    </source>
</evidence>
<comment type="subcellular location">
    <subcellularLocation>
        <location evidence="1">Secreted</location>
    </subcellularLocation>
</comment>
<gene>
    <name evidence="20" type="ORF">AnigIFM63604_002215</name>
</gene>
<dbReference type="Gene3D" id="3.40.50.300">
    <property type="entry name" value="P-loop containing nucleotide triphosphate hydrolases"/>
    <property type="match status" value="1"/>
</dbReference>
<keyword evidence="9 16" id="KW-0326">Glycosidase</keyword>
<dbReference type="FunFam" id="2.160.20.10:FF:000040">
    <property type="entry name" value="Probable exopolygalacturonase B"/>
    <property type="match status" value="1"/>
</dbReference>
<dbReference type="Gene3D" id="2.160.20.10">
    <property type="entry name" value="Single-stranded right-handed beta-helix, Pectin lyase-like"/>
    <property type="match status" value="1"/>
</dbReference>
<sequence length="1044" mass="116057">MYLLPLTLFLTAAFGVSIPRSPLIPGAQIVPASSTADLRAIGAQHHKYPDRETVTIRASRNALDDVSSDFLWGLKQANHGGRLLLKQGETYVIGKKLDLTFLDNIEVQLEGEIQFTNNITYWQANNFYYDFQKSITFWRWGGQDIKIFGSGVLNGNGQKWYDEFAGKQILDSDNTFYRPILFLTDNATRISVEGITQLNSPCWTNFFVRTNDVSFDNVYIHAFSTNASSDPANTDGMDSLDVDGVSFTNMRIDVGDDCFSPKPNTTNIFVQNMWCNNTHGVSMGSIGQYAGEMDIIENVYIENVTLLNGQNGARLKAWAGQDVGYGRINNVTYKNIQIQNTDAPIVLDQCYFDINATECAKYPSAVNITNILFENIWGSSSGKDGKIVADLVCSPDAVCTNITLSNVNLTSPKGTAEIVCDDIQGGIEVDCPQESITKKMIDSGKESLHPATPHNALDSPAPSKRRKLPVTLLSGFLGSGKTTLLEHILLSPDHGLRIAVIVNDMSSLNIDATLIKHHHTVSHTKESLIQLQNGCICCTLRGDLLAELARLASQDGVEYVVIESTGISEPMQVAETFTAEFGAAMLEADGDGSGGDQVLSAEERKVIEDIVKQGGLHTLTTLDTTVTVIDAFNLHSNLDTAEFLSDRYTSGEVIPEDERTISDLMVDQIEFADVIIINKIDLVDKVAKEKIHTLIKLLNPAAKVMEAKYSKIDVREILGTGRFDFVKAASGAGWLRSLHEMSRLNTGNGDRVAPRPETVEYGINNFVYTARRPFHPRRLFKLLHDKFIILQNAAGADDDDDDEEDDEEDDDDDEEMKDDDEDDTEDEEEEEDDDEEDITSIPPETILSNKRSDPILAPILRSKGFFWLATRPYQFGEWSQAGAMLTLGCGGGWFAELPDEAWPEDADVRKSIEDDFKGEWGDRRQEIVFIGEGIDTAAIKKLLDECLLDKKEMKKWEKVMRTKGVKRAEKQEVMAGIWEDGWEDWPDLEEDDIKDEEEEKKNGEKSGKRKASELMNGHGHGHAHAHGHSHAHGQAHKTRPVVKK</sequence>
<dbReference type="SUPFAM" id="SSF51126">
    <property type="entry name" value="Pectin lyase-like"/>
    <property type="match status" value="1"/>
</dbReference>
<dbReference type="Pfam" id="PF00295">
    <property type="entry name" value="Glyco_hydro_28"/>
    <property type="match status" value="1"/>
</dbReference>
<dbReference type="PANTHER" id="PTHR43603:SF1">
    <property type="entry name" value="ZINC-REGULATED GTPASE METALLOPROTEIN ACTIVATOR 1"/>
    <property type="match status" value="1"/>
</dbReference>
<dbReference type="SUPFAM" id="SSF90002">
    <property type="entry name" value="Hypothetical protein YjiA, C-terminal domain"/>
    <property type="match status" value="1"/>
</dbReference>
<dbReference type="InterPro" id="IPR011050">
    <property type="entry name" value="Pectin_lyase_fold/virulence"/>
</dbReference>
<comment type="similarity">
    <text evidence="2 16">Belongs to the glycosyl hydrolase 28 family.</text>
</comment>
<dbReference type="GO" id="GO:0005576">
    <property type="term" value="C:extracellular region"/>
    <property type="evidence" value="ECO:0007669"/>
    <property type="project" value="UniProtKB-SubCell"/>
</dbReference>
<dbReference type="GO" id="GO:0005975">
    <property type="term" value="P:carbohydrate metabolic process"/>
    <property type="evidence" value="ECO:0007669"/>
    <property type="project" value="InterPro"/>
</dbReference>
<dbReference type="InterPro" id="IPR011629">
    <property type="entry name" value="CobW-like_C"/>
</dbReference>
<dbReference type="InterPro" id="IPR027417">
    <property type="entry name" value="P-loop_NTPase"/>
</dbReference>
<dbReference type="InterPro" id="IPR051927">
    <property type="entry name" value="Zn_Chap_cDPG_Synth"/>
</dbReference>
<feature type="signal peptide" evidence="18">
    <location>
        <begin position="1"/>
        <end position="15"/>
    </location>
</feature>
<dbReference type="Pfam" id="PF07683">
    <property type="entry name" value="CobW_C"/>
    <property type="match status" value="1"/>
</dbReference>
<feature type="region of interest" description="Disordered" evidence="17">
    <location>
        <begin position="794"/>
        <end position="849"/>
    </location>
</feature>
<accession>A0A9W5ZWG7</accession>
<evidence type="ECO:0000256" key="17">
    <source>
        <dbReference type="SAM" id="MobiDB-lite"/>
    </source>
</evidence>
<evidence type="ECO:0000256" key="9">
    <source>
        <dbReference type="ARBA" id="ARBA00023295"/>
    </source>
</evidence>
<evidence type="ECO:0000256" key="2">
    <source>
        <dbReference type="ARBA" id="ARBA00008834"/>
    </source>
</evidence>
<evidence type="ECO:0000256" key="18">
    <source>
        <dbReference type="SAM" id="SignalP"/>
    </source>
</evidence>
<dbReference type="InterPro" id="IPR003495">
    <property type="entry name" value="CobW/HypB/UreG_nucleotide-bd"/>
</dbReference>
<feature type="region of interest" description="Disordered" evidence="17">
    <location>
        <begin position="444"/>
        <end position="463"/>
    </location>
</feature>
<dbReference type="AlphaFoldDB" id="A0A9W5ZWG7"/>
<keyword evidence="4 18" id="KW-0732">Signal</keyword>
<evidence type="ECO:0000256" key="6">
    <source>
        <dbReference type="ARBA" id="ARBA00022801"/>
    </source>
</evidence>
<comment type="caution">
    <text evidence="20">The sequence shown here is derived from an EMBL/GenBank/DDBJ whole genome shotgun (WGS) entry which is preliminary data.</text>
</comment>
<dbReference type="SMART" id="SM00833">
    <property type="entry name" value="CobW_C"/>
    <property type="match status" value="1"/>
</dbReference>
<feature type="compositionally biased region" description="Acidic residues" evidence="17">
    <location>
        <begin position="980"/>
        <end position="998"/>
    </location>
</feature>
<feature type="compositionally biased region" description="Basic and acidic residues" evidence="17">
    <location>
        <begin position="999"/>
        <end position="1012"/>
    </location>
</feature>
<feature type="compositionally biased region" description="Acidic residues" evidence="17">
    <location>
        <begin position="796"/>
        <end position="838"/>
    </location>
</feature>
<dbReference type="Pfam" id="PF02492">
    <property type="entry name" value="cobW"/>
    <property type="match status" value="2"/>
</dbReference>
<evidence type="ECO:0000256" key="4">
    <source>
        <dbReference type="ARBA" id="ARBA00022729"/>
    </source>
</evidence>
<evidence type="ECO:0000256" key="8">
    <source>
        <dbReference type="ARBA" id="ARBA00023180"/>
    </source>
</evidence>
<dbReference type="PANTHER" id="PTHR43603">
    <property type="entry name" value="COBW DOMAIN-CONTAINING PROTEIN DDB_G0274527"/>
    <property type="match status" value="1"/>
</dbReference>
<keyword evidence="3" id="KW-0964">Secreted</keyword>
<dbReference type="GO" id="GO:0047911">
    <property type="term" value="F:galacturan 1,4-alpha-galacturonidase activity"/>
    <property type="evidence" value="ECO:0007669"/>
    <property type="project" value="UniProtKB-EC"/>
</dbReference>
<dbReference type="Proteomes" id="UP001144191">
    <property type="component" value="Unassembled WGS sequence"/>
</dbReference>
<dbReference type="InterPro" id="IPR000743">
    <property type="entry name" value="Glyco_hydro_28"/>
</dbReference>
<evidence type="ECO:0000256" key="12">
    <source>
        <dbReference type="ARBA" id="ARBA00038933"/>
    </source>
</evidence>